<reference evidence="4 5" key="1">
    <citation type="submission" date="2019-11" db="EMBL/GenBank/DDBJ databases">
        <title>Metabolism of dissolved organic matter in forest soils.</title>
        <authorList>
            <person name="Cyle K.T."/>
            <person name="Wilhelm R.C."/>
            <person name="Martinez C.E."/>
        </authorList>
    </citation>
    <scope>NUCLEOTIDE SEQUENCE [LARGE SCALE GENOMIC DNA]</scope>
    <source>
        <strain evidence="4 5">5N</strain>
    </source>
</reference>
<feature type="signal peptide" evidence="2">
    <location>
        <begin position="1"/>
        <end position="31"/>
    </location>
</feature>
<name>A0A972SJ00_9BURK</name>
<proteinExistence type="inferred from homology"/>
<evidence type="ECO:0000256" key="2">
    <source>
        <dbReference type="SAM" id="SignalP"/>
    </source>
</evidence>
<feature type="chain" id="PRO_5037884183" description="YCII-related domain-containing protein" evidence="2">
    <location>
        <begin position="32"/>
        <end position="285"/>
    </location>
</feature>
<accession>A0A972SJ00</accession>
<dbReference type="InterPro" id="IPR011008">
    <property type="entry name" value="Dimeric_a/b-barrel"/>
</dbReference>
<sequence>MSQDLSRRRFLVSAAAGIASLALTDMPSAMAASSPSKNAAVQGPASSLPTLSEVLSGDPGPMKIVNYAMYVQDRDRVDASRAEHQAYADALREHDRLVMGGPLLDDDGRSRGVLLVYDVVSKQQAETLAQRDPFVLKGAIADYRLAEWTVLDSNVELLAASLVPADRRVPLKAPRASGATPVEPDAHAARTYVNYAKYVSDLSHVERVRPAHQSYARTIKANGELIMAGPFADGSGALFIYRAQSKDEAMALVLEDPYHAEGVFETYALSEWRLFGLNAGLIQSR</sequence>
<evidence type="ECO:0000256" key="1">
    <source>
        <dbReference type="ARBA" id="ARBA00007689"/>
    </source>
</evidence>
<evidence type="ECO:0000259" key="3">
    <source>
        <dbReference type="Pfam" id="PF03795"/>
    </source>
</evidence>
<feature type="domain" description="YCII-related" evidence="3">
    <location>
        <begin position="65"/>
        <end position="149"/>
    </location>
</feature>
<dbReference type="PANTHER" id="PTHR33606">
    <property type="entry name" value="PROTEIN YCII"/>
    <property type="match status" value="1"/>
</dbReference>
<feature type="domain" description="YCII-related" evidence="3">
    <location>
        <begin position="192"/>
        <end position="273"/>
    </location>
</feature>
<dbReference type="EMBL" id="WOEZ01000095">
    <property type="protein sequence ID" value="NPT56594.1"/>
    <property type="molecule type" value="Genomic_DNA"/>
</dbReference>
<evidence type="ECO:0000313" key="5">
    <source>
        <dbReference type="Proteomes" id="UP000655523"/>
    </source>
</evidence>
<comment type="caution">
    <text evidence="4">The sequence shown here is derived from an EMBL/GenBank/DDBJ whole genome shotgun (WGS) entry which is preliminary data.</text>
</comment>
<keyword evidence="5" id="KW-1185">Reference proteome</keyword>
<protein>
    <recommendedName>
        <fullName evidence="3">YCII-related domain-containing protein</fullName>
    </recommendedName>
</protein>
<gene>
    <name evidence="4" type="ORF">GNZ13_18875</name>
</gene>
<dbReference type="Gene3D" id="3.30.70.1060">
    <property type="entry name" value="Dimeric alpha+beta barrel"/>
    <property type="match status" value="2"/>
</dbReference>
<dbReference type="Proteomes" id="UP000655523">
    <property type="component" value="Unassembled WGS sequence"/>
</dbReference>
<dbReference type="Pfam" id="PF03795">
    <property type="entry name" value="YCII"/>
    <property type="match status" value="2"/>
</dbReference>
<organism evidence="4 5">
    <name type="scientific">Paraburkholderia elongata</name>
    <dbReference type="NCBI Taxonomy" id="2675747"/>
    <lineage>
        <taxon>Bacteria</taxon>
        <taxon>Pseudomonadati</taxon>
        <taxon>Pseudomonadota</taxon>
        <taxon>Betaproteobacteria</taxon>
        <taxon>Burkholderiales</taxon>
        <taxon>Burkholderiaceae</taxon>
        <taxon>Paraburkholderia</taxon>
    </lineage>
</organism>
<comment type="similarity">
    <text evidence="1">Belongs to the YciI family.</text>
</comment>
<dbReference type="SUPFAM" id="SSF54909">
    <property type="entry name" value="Dimeric alpha+beta barrel"/>
    <property type="match status" value="2"/>
</dbReference>
<evidence type="ECO:0000313" key="4">
    <source>
        <dbReference type="EMBL" id="NPT56594.1"/>
    </source>
</evidence>
<dbReference type="InterPro" id="IPR006311">
    <property type="entry name" value="TAT_signal"/>
</dbReference>
<dbReference type="PROSITE" id="PS51318">
    <property type="entry name" value="TAT"/>
    <property type="match status" value="1"/>
</dbReference>
<dbReference type="AlphaFoldDB" id="A0A972SJ00"/>
<keyword evidence="2" id="KW-0732">Signal</keyword>
<dbReference type="InterPro" id="IPR051807">
    <property type="entry name" value="Sec-metab_biosynth-assoc"/>
</dbReference>
<dbReference type="InterPro" id="IPR005545">
    <property type="entry name" value="YCII"/>
</dbReference>
<dbReference type="PANTHER" id="PTHR33606:SF3">
    <property type="entry name" value="PROTEIN YCII"/>
    <property type="match status" value="1"/>
</dbReference>